<keyword evidence="2" id="KW-0285">Flavoprotein</keyword>
<dbReference type="InterPro" id="IPR045024">
    <property type="entry name" value="NDH-2"/>
</dbReference>
<dbReference type="AlphaFoldDB" id="A0A9W6VEU1"/>
<comment type="caution">
    <text evidence="7">The sequence shown here is derived from an EMBL/GenBank/DDBJ whole genome shotgun (WGS) entry which is preliminary data.</text>
</comment>
<proteinExistence type="inferred from homology"/>
<comment type="similarity">
    <text evidence="1">Belongs to the NADH dehydrogenase family.</text>
</comment>
<dbReference type="RefSeq" id="WP_285488645.1">
    <property type="nucleotide sequence ID" value="NZ_BSTI01000013.1"/>
</dbReference>
<dbReference type="Pfam" id="PF07992">
    <property type="entry name" value="Pyr_redox_2"/>
    <property type="match status" value="1"/>
</dbReference>
<sequence>MAARVLVIGTGFAGFFCLRTLARRLPAEAAELVAVNPSDYMLYVPLLPEVAGGVLDPRNIAVSLRTELPRTRLVLGAATGVDVGSRTCGIVDAEGRERTLDWDRLVVTCGAVTRLLSVPGVEEHARGFKNIAEALYLRDHILAQVELAAHEQDPVERMARTTVVVVGAGYTGSELAAQIALLAKEAVRHNPEMREDEIRVLVLDLADRVLPGLDPRLSAPAEQALRSHGIDVRLRTTVTEVTPTSVQLSDGQEIATRTVVWCVGVRPDPLIDSMGLPTRQGRLTVDEHLRVPGYDGVFAAGDAAAVPDPGRPGDITPMTAQHAQRQGKVAAEGVAASLGFGESRPYRHRDLGFVVDLGGSKAVADPLRVPLSGFPAKVVTRGYHLLALPAGRLRVATGWLNEAVSDRPIVHFGLVPGRGMAAGAVDDVRRAQSRPA</sequence>
<evidence type="ECO:0000256" key="5">
    <source>
        <dbReference type="ARBA" id="ARBA00023027"/>
    </source>
</evidence>
<dbReference type="InterPro" id="IPR036188">
    <property type="entry name" value="FAD/NAD-bd_sf"/>
</dbReference>
<dbReference type="EMBL" id="BSTI01000013">
    <property type="protein sequence ID" value="GLY68843.1"/>
    <property type="molecule type" value="Genomic_DNA"/>
</dbReference>
<dbReference type="PRINTS" id="PR00411">
    <property type="entry name" value="PNDRDTASEI"/>
</dbReference>
<keyword evidence="5" id="KW-0520">NAD</keyword>
<dbReference type="SUPFAM" id="SSF51905">
    <property type="entry name" value="FAD/NAD(P)-binding domain"/>
    <property type="match status" value="1"/>
</dbReference>
<evidence type="ECO:0000256" key="2">
    <source>
        <dbReference type="ARBA" id="ARBA00022630"/>
    </source>
</evidence>
<evidence type="ECO:0000313" key="8">
    <source>
        <dbReference type="Proteomes" id="UP001165136"/>
    </source>
</evidence>
<dbReference type="GO" id="GO:0003954">
    <property type="term" value="F:NADH dehydrogenase activity"/>
    <property type="evidence" value="ECO:0007669"/>
    <property type="project" value="InterPro"/>
</dbReference>
<feature type="domain" description="FAD/NAD(P)-binding" evidence="6">
    <location>
        <begin position="4"/>
        <end position="327"/>
    </location>
</feature>
<organism evidence="7 8">
    <name type="scientific">Amycolatopsis taiwanensis</name>
    <dbReference type="NCBI Taxonomy" id="342230"/>
    <lineage>
        <taxon>Bacteria</taxon>
        <taxon>Bacillati</taxon>
        <taxon>Actinomycetota</taxon>
        <taxon>Actinomycetes</taxon>
        <taxon>Pseudonocardiales</taxon>
        <taxon>Pseudonocardiaceae</taxon>
        <taxon>Amycolatopsis</taxon>
    </lineage>
</organism>
<name>A0A9W6VEU1_9PSEU</name>
<dbReference type="Proteomes" id="UP001165136">
    <property type="component" value="Unassembled WGS sequence"/>
</dbReference>
<dbReference type="Gene3D" id="3.50.50.100">
    <property type="match status" value="1"/>
</dbReference>
<dbReference type="PANTHER" id="PTHR43706:SF45">
    <property type="entry name" value="NADH DEHYDROGENASE-LIKE PROTEIN RV1812C"/>
    <property type="match status" value="1"/>
</dbReference>
<evidence type="ECO:0000259" key="6">
    <source>
        <dbReference type="Pfam" id="PF07992"/>
    </source>
</evidence>
<gene>
    <name evidence="7" type="ORF">Atai01_54620</name>
</gene>
<evidence type="ECO:0000256" key="4">
    <source>
        <dbReference type="ARBA" id="ARBA00023002"/>
    </source>
</evidence>
<protein>
    <recommendedName>
        <fullName evidence="6">FAD/NAD(P)-binding domain-containing protein</fullName>
    </recommendedName>
</protein>
<dbReference type="InterPro" id="IPR023753">
    <property type="entry name" value="FAD/NAD-binding_dom"/>
</dbReference>
<keyword evidence="8" id="KW-1185">Reference proteome</keyword>
<evidence type="ECO:0000313" key="7">
    <source>
        <dbReference type="EMBL" id="GLY68843.1"/>
    </source>
</evidence>
<reference evidence="7" key="1">
    <citation type="submission" date="2023-03" db="EMBL/GenBank/DDBJ databases">
        <title>Amycolatopsis taiwanensis NBRC 103393.</title>
        <authorList>
            <person name="Ichikawa N."/>
            <person name="Sato H."/>
            <person name="Tonouchi N."/>
        </authorList>
    </citation>
    <scope>NUCLEOTIDE SEQUENCE</scope>
    <source>
        <strain evidence="7">NBRC 103393</strain>
    </source>
</reference>
<keyword evidence="4" id="KW-0560">Oxidoreductase</keyword>
<evidence type="ECO:0000256" key="1">
    <source>
        <dbReference type="ARBA" id="ARBA00005272"/>
    </source>
</evidence>
<accession>A0A9W6VEU1</accession>
<keyword evidence="3" id="KW-0274">FAD</keyword>
<dbReference type="PRINTS" id="PR00368">
    <property type="entry name" value="FADPNR"/>
</dbReference>
<dbReference type="PANTHER" id="PTHR43706">
    <property type="entry name" value="NADH DEHYDROGENASE"/>
    <property type="match status" value="1"/>
</dbReference>
<evidence type="ECO:0000256" key="3">
    <source>
        <dbReference type="ARBA" id="ARBA00022827"/>
    </source>
</evidence>